<protein>
    <submittedName>
        <fullName evidence="2">FR47-like protein</fullName>
    </submittedName>
</protein>
<dbReference type="InterPro" id="IPR053225">
    <property type="entry name" value="Acyl-CoA_N-acyltransferase"/>
</dbReference>
<feature type="domain" description="N-acetyltransferase" evidence="1">
    <location>
        <begin position="114"/>
        <end position="237"/>
    </location>
</feature>
<dbReference type="InterPro" id="IPR000182">
    <property type="entry name" value="GNAT_dom"/>
</dbReference>
<keyword evidence="3" id="KW-1185">Reference proteome</keyword>
<dbReference type="PROSITE" id="PS51186">
    <property type="entry name" value="GNAT"/>
    <property type="match status" value="1"/>
</dbReference>
<dbReference type="RefSeq" id="WP_084109052.1">
    <property type="nucleotide sequence ID" value="NZ_FQZB01000019.1"/>
</dbReference>
<dbReference type="Pfam" id="PF08445">
    <property type="entry name" value="FR47"/>
    <property type="match status" value="1"/>
</dbReference>
<sequence>MHNKDEIIRLLLKDEIKNINLINFIKNCKDSKVYREGDSVLVRATTDQNWVYITSESYEEFIDLLKYVEKEDKAFFLTDEWMAEYITLNSNVEWTLPCMKLYIPMEKKLDECNFNMRKLTLKDSEYIFENYEYAKYTSFDYLKDRIENGLSLAIEEDNKIVGFSITHDDGAMGFMTVLKEYRRKNYAYYITVAMARKIREKGNLPFAHIEESNEKSMNLALKSGFEKYKMIYIVKLI</sequence>
<dbReference type="AlphaFoldDB" id="A0A1M6T5R5"/>
<organism evidence="2 3">
    <name type="scientific">Clostridium cavendishii DSM 21758</name>
    <dbReference type="NCBI Taxonomy" id="1121302"/>
    <lineage>
        <taxon>Bacteria</taxon>
        <taxon>Bacillati</taxon>
        <taxon>Bacillota</taxon>
        <taxon>Clostridia</taxon>
        <taxon>Eubacteriales</taxon>
        <taxon>Clostridiaceae</taxon>
        <taxon>Clostridium</taxon>
    </lineage>
</organism>
<evidence type="ECO:0000313" key="3">
    <source>
        <dbReference type="Proteomes" id="UP000184310"/>
    </source>
</evidence>
<dbReference type="EMBL" id="FQZB01000019">
    <property type="protein sequence ID" value="SHK52321.1"/>
    <property type="molecule type" value="Genomic_DNA"/>
</dbReference>
<evidence type="ECO:0000259" key="1">
    <source>
        <dbReference type="PROSITE" id="PS51186"/>
    </source>
</evidence>
<dbReference type="PANTHER" id="PTHR20958:SF6">
    <property type="entry name" value="GLYCINE N-ACYLTRANSFERASE-LIKE PROTEIN"/>
    <property type="match status" value="1"/>
</dbReference>
<dbReference type="InterPro" id="IPR013653">
    <property type="entry name" value="GCN5-like_dom"/>
</dbReference>
<dbReference type="Gene3D" id="3.40.630.30">
    <property type="match status" value="1"/>
</dbReference>
<evidence type="ECO:0000313" key="2">
    <source>
        <dbReference type="EMBL" id="SHK52321.1"/>
    </source>
</evidence>
<name>A0A1M6T5R5_9CLOT</name>
<proteinExistence type="predicted"/>
<dbReference type="STRING" id="1121302.SAMN02745163_03959"/>
<dbReference type="GO" id="GO:0016747">
    <property type="term" value="F:acyltransferase activity, transferring groups other than amino-acyl groups"/>
    <property type="evidence" value="ECO:0007669"/>
    <property type="project" value="InterPro"/>
</dbReference>
<reference evidence="2 3" key="1">
    <citation type="submission" date="2016-11" db="EMBL/GenBank/DDBJ databases">
        <authorList>
            <person name="Jaros S."/>
            <person name="Januszkiewicz K."/>
            <person name="Wedrychowicz H."/>
        </authorList>
    </citation>
    <scope>NUCLEOTIDE SEQUENCE [LARGE SCALE GENOMIC DNA]</scope>
    <source>
        <strain evidence="2 3">DSM 21758</strain>
    </source>
</reference>
<gene>
    <name evidence="2" type="ORF">SAMN02745163_03959</name>
</gene>
<dbReference type="SUPFAM" id="SSF55729">
    <property type="entry name" value="Acyl-CoA N-acyltransferases (Nat)"/>
    <property type="match status" value="1"/>
</dbReference>
<dbReference type="Proteomes" id="UP000184310">
    <property type="component" value="Unassembled WGS sequence"/>
</dbReference>
<dbReference type="PANTHER" id="PTHR20958">
    <property type="entry name" value="GLYCINE N-ACYLTRANSFERASE-LIKE PROTEIN"/>
    <property type="match status" value="1"/>
</dbReference>
<accession>A0A1M6T5R5</accession>
<dbReference type="OrthoDB" id="3185958at2"/>
<dbReference type="InterPro" id="IPR016181">
    <property type="entry name" value="Acyl_CoA_acyltransferase"/>
</dbReference>